<feature type="compositionally biased region" description="Low complexity" evidence="1">
    <location>
        <begin position="394"/>
        <end position="409"/>
    </location>
</feature>
<feature type="compositionally biased region" description="Pro residues" evidence="1">
    <location>
        <begin position="186"/>
        <end position="198"/>
    </location>
</feature>
<feature type="region of interest" description="Disordered" evidence="1">
    <location>
        <begin position="181"/>
        <end position="220"/>
    </location>
</feature>
<reference evidence="2" key="1">
    <citation type="journal article" date="2021" name="Proc. Natl. Acad. Sci. U.S.A.">
        <title>Three genomes in the algal genus Volvox reveal the fate of a haploid sex-determining region after a transition to homothallism.</title>
        <authorList>
            <person name="Yamamoto K."/>
            <person name="Hamaji T."/>
            <person name="Kawai-Toyooka H."/>
            <person name="Matsuzaki R."/>
            <person name="Takahashi F."/>
            <person name="Nishimura Y."/>
            <person name="Kawachi M."/>
            <person name="Noguchi H."/>
            <person name="Minakuchi Y."/>
            <person name="Umen J.G."/>
            <person name="Toyoda A."/>
            <person name="Nozaki H."/>
        </authorList>
    </citation>
    <scope>NUCLEOTIDE SEQUENCE</scope>
    <source>
        <strain evidence="2">NIES-3780</strain>
    </source>
</reference>
<evidence type="ECO:0000256" key="1">
    <source>
        <dbReference type="SAM" id="MobiDB-lite"/>
    </source>
</evidence>
<dbReference type="EMBL" id="BNCO01000012">
    <property type="protein sequence ID" value="GIL52100.1"/>
    <property type="molecule type" value="Genomic_DNA"/>
</dbReference>
<feature type="compositionally biased region" description="Polar residues" evidence="1">
    <location>
        <begin position="633"/>
        <end position="642"/>
    </location>
</feature>
<evidence type="ECO:0000313" key="2">
    <source>
        <dbReference type="EMBL" id="GIL52100.1"/>
    </source>
</evidence>
<name>A0A8J4B1D5_9CHLO</name>
<feature type="compositionally biased region" description="Polar residues" evidence="1">
    <location>
        <begin position="359"/>
        <end position="375"/>
    </location>
</feature>
<accession>A0A8J4B1D5</accession>
<keyword evidence="3" id="KW-1185">Reference proteome</keyword>
<feature type="region of interest" description="Disordered" evidence="1">
    <location>
        <begin position="235"/>
        <end position="262"/>
    </location>
</feature>
<feature type="compositionally biased region" description="Low complexity" evidence="1">
    <location>
        <begin position="327"/>
        <end position="352"/>
    </location>
</feature>
<feature type="non-terminal residue" evidence="2">
    <location>
        <position position="1"/>
    </location>
</feature>
<dbReference type="Proteomes" id="UP000747399">
    <property type="component" value="Unassembled WGS sequence"/>
</dbReference>
<feature type="compositionally biased region" description="Low complexity" evidence="1">
    <location>
        <begin position="199"/>
        <end position="214"/>
    </location>
</feature>
<dbReference type="AlphaFoldDB" id="A0A8J4B1D5"/>
<feature type="region of interest" description="Disordered" evidence="1">
    <location>
        <begin position="658"/>
        <end position="686"/>
    </location>
</feature>
<proteinExistence type="predicted"/>
<feature type="region of interest" description="Disordered" evidence="1">
    <location>
        <begin position="114"/>
        <end position="154"/>
    </location>
</feature>
<organism evidence="2 3">
    <name type="scientific">Volvox africanus</name>
    <dbReference type="NCBI Taxonomy" id="51714"/>
    <lineage>
        <taxon>Eukaryota</taxon>
        <taxon>Viridiplantae</taxon>
        <taxon>Chlorophyta</taxon>
        <taxon>core chlorophytes</taxon>
        <taxon>Chlorophyceae</taxon>
        <taxon>CS clade</taxon>
        <taxon>Chlamydomonadales</taxon>
        <taxon>Volvocaceae</taxon>
        <taxon>Volvox</taxon>
    </lineage>
</organism>
<feature type="compositionally biased region" description="Polar residues" evidence="1">
    <location>
        <begin position="603"/>
        <end position="620"/>
    </location>
</feature>
<feature type="region of interest" description="Disordered" evidence="1">
    <location>
        <begin position="311"/>
        <end position="409"/>
    </location>
</feature>
<comment type="caution">
    <text evidence="2">The sequence shown here is derived from an EMBL/GenBank/DDBJ whole genome shotgun (WGS) entry which is preliminary data.</text>
</comment>
<gene>
    <name evidence="2" type="ORF">Vafri_8042</name>
</gene>
<feature type="compositionally biased region" description="Low complexity" evidence="1">
    <location>
        <begin position="114"/>
        <end position="131"/>
    </location>
</feature>
<evidence type="ECO:0000313" key="3">
    <source>
        <dbReference type="Proteomes" id="UP000747399"/>
    </source>
</evidence>
<protein>
    <submittedName>
        <fullName evidence="2">Uncharacterized protein</fullName>
    </submittedName>
</protein>
<feature type="region of interest" description="Disordered" evidence="1">
    <location>
        <begin position="592"/>
        <end position="642"/>
    </location>
</feature>
<sequence>VATATVAATAVAPVATATVAATAVAPVATATVAATAVAPVATATTTAAGSDGVVASLPTGVTVSVSAPGGAPPERRGTAVKAATVPSASGVVTASSTTVARGITATVTSAATAPPLAPTASTAAPTAAKSPVEIKRPAGSPTSSPPPFGGFSTVGGVKAASPSFGYVGRPQLTISHHRFDDIVTCAPPPPTPSTPPPQQAAAVSSSSAAPSAAAAPPPGVHVLSGETVSGLKLTATQSRPKVPSPGPSLDISEPPAQQLPAAPASVASVAAAGAGVSGTCGGGAAASNPVSKPTSAVNVAVAATTPNVITKTSHIGSAPGSGGAGGAKSIPTAPAAAGGAPATKTSSASPSARGLSRIPSFSTPNATTPSSSLSRPGSAERADKALLSAGGGSKSRSSSPSSAQAFTTTSIPSVTKSGCTAATSATATRPDSQRRPALGHAVTNVAVAATATANANATAAPVAVSAAPVATGGTTCSASTTAAISAAISAATAGATSPLSESRLVTSSSSNSSDLTGISLNLPSYDSGTTIAYIMPKSAHGKAGAAPAPAGAGAGADCAVTEKGSVVVGVLYPTPGGGGQLTAPMAIPAQTSTGGLQERRRYTSSPSVTGTRISSPLTTEVESDASPRLGLPPNNTFQPSSSVGRRFSISCFSLPISSDISGDGDGDGDVNGGSDDNGDSTPCSVQQQTKPSFQFYHNPHFDSGVGAAISAASKSAVADGDVKGLHQSHQTIINVTDVLSRQHRRSSTPPGLPEDAVEVREKFTEVANVPGVALTGGDKIRTIQAAASAAGIMGGSGAAAAVAAAANRLRSSNSRREQADAEAFCLYGGLALTGDSSDSENV</sequence>